<dbReference type="GO" id="GO:0016887">
    <property type="term" value="F:ATP hydrolysis activity"/>
    <property type="evidence" value="ECO:0007669"/>
    <property type="project" value="InterPro"/>
</dbReference>
<evidence type="ECO:0000313" key="7">
    <source>
        <dbReference type="Proteomes" id="UP000681035"/>
    </source>
</evidence>
<dbReference type="InterPro" id="IPR003959">
    <property type="entry name" value="ATPase_AAA_core"/>
</dbReference>
<dbReference type="SMART" id="SM00382">
    <property type="entry name" value="AAA"/>
    <property type="match status" value="1"/>
</dbReference>
<dbReference type="Pfam" id="PF17866">
    <property type="entry name" value="AAA_lid_6"/>
    <property type="match status" value="1"/>
</dbReference>
<feature type="domain" description="AAA+ ATPase" evidence="5">
    <location>
        <begin position="136"/>
        <end position="274"/>
    </location>
</feature>
<dbReference type="PRINTS" id="PR00819">
    <property type="entry name" value="CBXCFQXSUPER"/>
</dbReference>
<keyword evidence="3" id="KW-0067">ATP-binding</keyword>
<dbReference type="EMBL" id="AP023418">
    <property type="protein sequence ID" value="BCK81567.1"/>
    <property type="molecule type" value="Genomic_DNA"/>
</dbReference>
<dbReference type="Pfam" id="PF00004">
    <property type="entry name" value="AAA"/>
    <property type="match status" value="1"/>
</dbReference>
<dbReference type="PANTHER" id="PTHR43392">
    <property type="entry name" value="AAA-TYPE ATPASE FAMILY PROTEIN / ANKYRIN REPEAT FAMILY PROTEIN"/>
    <property type="match status" value="1"/>
</dbReference>
<dbReference type="KEGG" id="vcop:MM50RIKEN_13300"/>
<organism evidence="6 7">
    <name type="scientific">Vescimonas coprocola</name>
    <dbReference type="NCBI Taxonomy" id="2714355"/>
    <lineage>
        <taxon>Bacteria</taxon>
        <taxon>Bacillati</taxon>
        <taxon>Bacillota</taxon>
        <taxon>Clostridia</taxon>
        <taxon>Eubacteriales</taxon>
        <taxon>Oscillospiraceae</taxon>
        <taxon>Vescimonas</taxon>
    </lineage>
</organism>
<dbReference type="Proteomes" id="UP000681035">
    <property type="component" value="Chromosome"/>
</dbReference>
<dbReference type="InterPro" id="IPR050773">
    <property type="entry name" value="CbxX/CfxQ_RuBisCO_ESX"/>
</dbReference>
<dbReference type="Gene3D" id="1.10.8.60">
    <property type="match status" value="1"/>
</dbReference>
<dbReference type="SUPFAM" id="SSF52540">
    <property type="entry name" value="P-loop containing nucleoside triphosphate hydrolases"/>
    <property type="match status" value="1"/>
</dbReference>
<sequence>MDKKDEIILQQLEVIRTMTERNLRSMGDDFWGTPFEGVLSPKSPSAPPSGGKPVGSADGKMPAQPSDGKTAGGQPAAKAEKTEVVEPLPKEDMKDLQAELDSYIGLATVKEEVRNLINMASVYKLRRQHDLPTTDMSLHMVFTGNPGTGKTMMARMMARIYRSLDILSKGQLVEVDRSGLVAGYVGQTAIKTQKVIQKALGGVLFIDEAYALNGKSENDFGQEAIDTILKAMEDHRDDLVVIVAGYTDLMDRFIHSNPGLESRFNRFLLFEDYTPDEMLDIFKMQCKKGCYQLSDGVEELVRDYITEENGDPETFGNARGVRNIFEHILVAQNNRLAAMETVTKEDLMTLTQDDVLHARGKLD</sequence>
<dbReference type="PANTHER" id="PTHR43392:SF2">
    <property type="entry name" value="AAA-TYPE ATPASE FAMILY PROTEIN _ ANKYRIN REPEAT FAMILY PROTEIN"/>
    <property type="match status" value="1"/>
</dbReference>
<dbReference type="InterPro" id="IPR000641">
    <property type="entry name" value="CbxX/CfxQ"/>
</dbReference>
<dbReference type="GO" id="GO:0005524">
    <property type="term" value="F:ATP binding"/>
    <property type="evidence" value="ECO:0007669"/>
    <property type="project" value="UniProtKB-KW"/>
</dbReference>
<dbReference type="RefSeq" id="WP_213540334.1">
    <property type="nucleotide sequence ID" value="NZ_AP023418.1"/>
</dbReference>
<comment type="similarity">
    <text evidence="1">Belongs to the CbxX/CfxQ family.</text>
</comment>
<dbReference type="InterPro" id="IPR003593">
    <property type="entry name" value="AAA+_ATPase"/>
</dbReference>
<dbReference type="FunFam" id="3.40.50.300:FF:000216">
    <property type="entry name" value="Type VII secretion ATPase EccA"/>
    <property type="match status" value="1"/>
</dbReference>
<proteinExistence type="inferred from homology"/>
<dbReference type="Gene3D" id="3.40.50.300">
    <property type="entry name" value="P-loop containing nucleotide triphosphate hydrolases"/>
    <property type="match status" value="1"/>
</dbReference>
<name>A0A810Q5M3_9FIRM</name>
<evidence type="ECO:0000256" key="1">
    <source>
        <dbReference type="ARBA" id="ARBA00010378"/>
    </source>
</evidence>
<dbReference type="CDD" id="cd00009">
    <property type="entry name" value="AAA"/>
    <property type="match status" value="1"/>
</dbReference>
<gene>
    <name evidence="6" type="ORF">MM50RIKEN_13300</name>
</gene>
<accession>A0A810Q5M3</accession>
<protein>
    <recommendedName>
        <fullName evidence="5">AAA+ ATPase domain-containing protein</fullName>
    </recommendedName>
</protein>
<evidence type="ECO:0000256" key="2">
    <source>
        <dbReference type="ARBA" id="ARBA00022741"/>
    </source>
</evidence>
<dbReference type="AlphaFoldDB" id="A0A810Q5M3"/>
<keyword evidence="7" id="KW-1185">Reference proteome</keyword>
<dbReference type="InterPro" id="IPR041627">
    <property type="entry name" value="AAA_lid_6"/>
</dbReference>
<keyword evidence="2" id="KW-0547">Nucleotide-binding</keyword>
<feature type="compositionally biased region" description="Low complexity" evidence="4">
    <location>
        <begin position="40"/>
        <end position="57"/>
    </location>
</feature>
<evidence type="ECO:0000256" key="4">
    <source>
        <dbReference type="SAM" id="MobiDB-lite"/>
    </source>
</evidence>
<evidence type="ECO:0000256" key="3">
    <source>
        <dbReference type="ARBA" id="ARBA00022840"/>
    </source>
</evidence>
<evidence type="ECO:0000259" key="5">
    <source>
        <dbReference type="SMART" id="SM00382"/>
    </source>
</evidence>
<feature type="region of interest" description="Disordered" evidence="4">
    <location>
        <begin position="25"/>
        <end position="84"/>
    </location>
</feature>
<evidence type="ECO:0000313" key="6">
    <source>
        <dbReference type="EMBL" id="BCK81567.1"/>
    </source>
</evidence>
<reference evidence="6" key="1">
    <citation type="submission" date="2020-09" db="EMBL/GenBank/DDBJ databases">
        <title>New species isolated from human feces.</title>
        <authorList>
            <person name="Kitahara M."/>
            <person name="Shigeno Y."/>
            <person name="Shime M."/>
            <person name="Matsumoto Y."/>
            <person name="Nakamura S."/>
            <person name="Motooka D."/>
            <person name="Fukuoka S."/>
            <person name="Nishikawa H."/>
            <person name="Benno Y."/>
        </authorList>
    </citation>
    <scope>NUCLEOTIDE SEQUENCE</scope>
    <source>
        <strain evidence="6">MM50</strain>
    </source>
</reference>
<dbReference type="InterPro" id="IPR027417">
    <property type="entry name" value="P-loop_NTPase"/>
</dbReference>